<evidence type="ECO:0000256" key="2">
    <source>
        <dbReference type="ARBA" id="ARBA00009853"/>
    </source>
</evidence>
<dbReference type="GO" id="GO:0016020">
    <property type="term" value="C:membrane"/>
    <property type="evidence" value="ECO:0007669"/>
    <property type="project" value="UniProtKB-SubCell"/>
</dbReference>
<organism evidence="8 9">
    <name type="scientific">Paenochrobactrum gallinarii</name>
    <dbReference type="NCBI Taxonomy" id="643673"/>
    <lineage>
        <taxon>Bacteria</taxon>
        <taxon>Pseudomonadati</taxon>
        <taxon>Pseudomonadota</taxon>
        <taxon>Alphaproteobacteria</taxon>
        <taxon>Hyphomicrobiales</taxon>
        <taxon>Brucellaceae</taxon>
        <taxon>Paenochrobactrum</taxon>
    </lineage>
</organism>
<feature type="domain" description="EamA" evidence="7">
    <location>
        <begin position="23"/>
        <end position="152"/>
    </location>
</feature>
<dbReference type="PANTHER" id="PTHR22911:SF6">
    <property type="entry name" value="SOLUTE CARRIER FAMILY 35 MEMBER G1"/>
    <property type="match status" value="1"/>
</dbReference>
<protein>
    <submittedName>
        <fullName evidence="8">Drug/metabolite transporter (DMT)-like permease</fullName>
    </submittedName>
</protein>
<dbReference type="InterPro" id="IPR037185">
    <property type="entry name" value="EmrE-like"/>
</dbReference>
<dbReference type="Pfam" id="PF00892">
    <property type="entry name" value="EamA"/>
    <property type="match status" value="2"/>
</dbReference>
<evidence type="ECO:0000256" key="1">
    <source>
        <dbReference type="ARBA" id="ARBA00004141"/>
    </source>
</evidence>
<dbReference type="AlphaFoldDB" id="A0A841LUR3"/>
<keyword evidence="3 6" id="KW-0812">Transmembrane</keyword>
<accession>A0A841LUR3</accession>
<dbReference type="EMBL" id="JACIIU010000002">
    <property type="protein sequence ID" value="MBB6260292.1"/>
    <property type="molecule type" value="Genomic_DNA"/>
</dbReference>
<evidence type="ECO:0000256" key="6">
    <source>
        <dbReference type="SAM" id="Phobius"/>
    </source>
</evidence>
<keyword evidence="4 6" id="KW-1133">Transmembrane helix</keyword>
<feature type="transmembrane region" description="Helical" evidence="6">
    <location>
        <begin position="258"/>
        <end position="277"/>
    </location>
</feature>
<feature type="transmembrane region" description="Helical" evidence="6">
    <location>
        <begin position="136"/>
        <end position="154"/>
    </location>
</feature>
<dbReference type="InterPro" id="IPR000620">
    <property type="entry name" value="EamA_dom"/>
</dbReference>
<keyword evidence="9" id="KW-1185">Reference proteome</keyword>
<evidence type="ECO:0000256" key="3">
    <source>
        <dbReference type="ARBA" id="ARBA00022692"/>
    </source>
</evidence>
<feature type="domain" description="EamA" evidence="7">
    <location>
        <begin position="170"/>
        <end position="301"/>
    </location>
</feature>
<dbReference type="Proteomes" id="UP000555393">
    <property type="component" value="Unassembled WGS sequence"/>
</dbReference>
<feature type="transmembrane region" description="Helical" evidence="6">
    <location>
        <begin position="201"/>
        <end position="223"/>
    </location>
</feature>
<feature type="transmembrane region" description="Helical" evidence="6">
    <location>
        <begin position="111"/>
        <end position="129"/>
    </location>
</feature>
<sequence length="320" mass="34759">MSAPSQPSVSPDLDYSRPMLGIGFKIASVSVFVAMSTLLKATDDIPVGQLVFFRSFFAIFSILFYLWWRGQLQGAFRTKEPASHVWRGLVGVSAMFCSFFALTKLPLPESVAINYASPLIAVMLSAVVLKEFVGVYRWSAVFVGLIGVLIIIWPRMSIFTTGQIGQEEAFGALAALAGAALAAVAMVLVRRLVKKERTSTIVIYFTLTSTVAGLLTLPFGWVMPNLHQLIMLICAGLAGGIAQILLTESYRHAPMSTIAPFEYTSMVLSLIIGFLIFGDIPTVTMLIGSAIVMMAGIFVILRERKLALPPQKSNSPQTIP</sequence>
<gene>
    <name evidence="8" type="ORF">FHS77_000816</name>
</gene>
<evidence type="ECO:0000259" key="7">
    <source>
        <dbReference type="Pfam" id="PF00892"/>
    </source>
</evidence>
<comment type="caution">
    <text evidence="8">The sequence shown here is derived from an EMBL/GenBank/DDBJ whole genome shotgun (WGS) entry which is preliminary data.</text>
</comment>
<evidence type="ECO:0000256" key="4">
    <source>
        <dbReference type="ARBA" id="ARBA00022989"/>
    </source>
</evidence>
<feature type="transmembrane region" description="Helical" evidence="6">
    <location>
        <begin position="229"/>
        <end position="246"/>
    </location>
</feature>
<reference evidence="8 9" key="1">
    <citation type="submission" date="2020-08" db="EMBL/GenBank/DDBJ databases">
        <title>Genomic Encyclopedia of Type Strains, Phase IV (KMG-IV): sequencing the most valuable type-strain genomes for metagenomic binning, comparative biology and taxonomic classification.</title>
        <authorList>
            <person name="Goeker M."/>
        </authorList>
    </citation>
    <scope>NUCLEOTIDE SEQUENCE [LARGE SCALE GENOMIC DNA]</scope>
    <source>
        <strain evidence="8 9">DSM 22336</strain>
    </source>
</reference>
<comment type="subcellular location">
    <subcellularLocation>
        <location evidence="1">Membrane</location>
        <topology evidence="1">Multi-pass membrane protein</topology>
    </subcellularLocation>
</comment>
<name>A0A841LUR3_9HYPH</name>
<dbReference type="SUPFAM" id="SSF103481">
    <property type="entry name" value="Multidrug resistance efflux transporter EmrE"/>
    <property type="match status" value="2"/>
</dbReference>
<feature type="transmembrane region" description="Helical" evidence="6">
    <location>
        <begin position="51"/>
        <end position="68"/>
    </location>
</feature>
<comment type="similarity">
    <text evidence="2">Belongs to the drug/metabolite transporter (DMT) superfamily. 10 TMS drug/metabolite exporter (DME) (TC 2.A.7.3) family.</text>
</comment>
<proteinExistence type="inferred from homology"/>
<keyword evidence="5 6" id="KW-0472">Membrane</keyword>
<evidence type="ECO:0000256" key="5">
    <source>
        <dbReference type="ARBA" id="ARBA00023136"/>
    </source>
</evidence>
<feature type="transmembrane region" description="Helical" evidence="6">
    <location>
        <begin position="88"/>
        <end position="105"/>
    </location>
</feature>
<feature type="transmembrane region" description="Helical" evidence="6">
    <location>
        <begin position="169"/>
        <end position="189"/>
    </location>
</feature>
<dbReference type="PANTHER" id="PTHR22911">
    <property type="entry name" value="ACYL-MALONYL CONDENSING ENZYME-RELATED"/>
    <property type="match status" value="1"/>
</dbReference>
<feature type="transmembrane region" description="Helical" evidence="6">
    <location>
        <begin position="283"/>
        <end position="301"/>
    </location>
</feature>
<evidence type="ECO:0000313" key="9">
    <source>
        <dbReference type="Proteomes" id="UP000555393"/>
    </source>
</evidence>
<evidence type="ECO:0000313" key="8">
    <source>
        <dbReference type="EMBL" id="MBB6260292.1"/>
    </source>
</evidence>
<feature type="transmembrane region" description="Helical" evidence="6">
    <location>
        <begin position="20"/>
        <end position="39"/>
    </location>
</feature>